<comment type="caution">
    <text evidence="7">The sequence shown here is derived from an EMBL/GenBank/DDBJ whole genome shotgun (WGS) entry which is preliminary data.</text>
</comment>
<dbReference type="Pfam" id="PF01425">
    <property type="entry name" value="Amidase"/>
    <property type="match status" value="1"/>
</dbReference>
<dbReference type="InterPro" id="IPR016084">
    <property type="entry name" value="Haem_Oase-like_multi-hlx"/>
</dbReference>
<evidence type="ECO:0000313" key="7">
    <source>
        <dbReference type="EMBL" id="KAK3049910.1"/>
    </source>
</evidence>
<dbReference type="Gene3D" id="1.20.910.10">
    <property type="entry name" value="Heme oxygenase-like"/>
    <property type="match status" value="1"/>
</dbReference>
<dbReference type="InterPro" id="IPR020556">
    <property type="entry name" value="Amidase_CS"/>
</dbReference>
<dbReference type="Proteomes" id="UP001271007">
    <property type="component" value="Unassembled WGS sequence"/>
</dbReference>
<dbReference type="Gene3D" id="3.90.1300.10">
    <property type="entry name" value="Amidase signature (AS) domain"/>
    <property type="match status" value="1"/>
</dbReference>
<evidence type="ECO:0000313" key="8">
    <source>
        <dbReference type="Proteomes" id="UP001271007"/>
    </source>
</evidence>
<feature type="domain" description="Thiaminase-2/PQQC" evidence="6">
    <location>
        <begin position="585"/>
        <end position="800"/>
    </location>
</feature>
<dbReference type="PANTHER" id="PTHR46072">
    <property type="entry name" value="AMIDASE-RELATED-RELATED"/>
    <property type="match status" value="1"/>
</dbReference>
<keyword evidence="4" id="KW-0378">Hydrolase</keyword>
<dbReference type="SUPFAM" id="SSF75304">
    <property type="entry name" value="Amidase signature (AS) enzymes"/>
    <property type="match status" value="1"/>
</dbReference>
<dbReference type="AlphaFoldDB" id="A0AAJ0DHE3"/>
<name>A0AAJ0DHE3_9PEZI</name>
<dbReference type="PROSITE" id="PS00571">
    <property type="entry name" value="AMIDASES"/>
    <property type="match status" value="1"/>
</dbReference>
<dbReference type="PANTHER" id="PTHR46072:SF1">
    <property type="entry name" value="AMIDASE"/>
    <property type="match status" value="1"/>
</dbReference>
<evidence type="ECO:0000256" key="2">
    <source>
        <dbReference type="ARBA" id="ARBA00009199"/>
    </source>
</evidence>
<dbReference type="Pfam" id="PF03070">
    <property type="entry name" value="TENA_THI-4"/>
    <property type="match status" value="1"/>
</dbReference>
<dbReference type="CDD" id="cd19357">
    <property type="entry name" value="TenA_E_At3g16990-like"/>
    <property type="match status" value="1"/>
</dbReference>
<accession>A0AAJ0DHE3</accession>
<dbReference type="GO" id="GO:0004040">
    <property type="term" value="F:amidase activity"/>
    <property type="evidence" value="ECO:0007669"/>
    <property type="project" value="UniProtKB-EC"/>
</dbReference>
<evidence type="ECO:0000256" key="4">
    <source>
        <dbReference type="ARBA" id="ARBA00022801"/>
    </source>
</evidence>
<dbReference type="GO" id="GO:0006772">
    <property type="term" value="P:thiamine metabolic process"/>
    <property type="evidence" value="ECO:0007669"/>
    <property type="project" value="UniProtKB-ARBA"/>
</dbReference>
<evidence type="ECO:0000259" key="6">
    <source>
        <dbReference type="Pfam" id="PF03070"/>
    </source>
</evidence>
<protein>
    <recommendedName>
        <fullName evidence="3">amidase</fullName>
        <ecNumber evidence="3">3.5.1.4</ecNumber>
    </recommendedName>
</protein>
<dbReference type="EC" id="3.5.1.4" evidence="3"/>
<comment type="catalytic activity">
    <reaction evidence="1">
        <text>a monocarboxylic acid amide + H2O = a monocarboxylate + NH4(+)</text>
        <dbReference type="Rhea" id="RHEA:12020"/>
        <dbReference type="ChEBI" id="CHEBI:15377"/>
        <dbReference type="ChEBI" id="CHEBI:28938"/>
        <dbReference type="ChEBI" id="CHEBI:35757"/>
        <dbReference type="ChEBI" id="CHEBI:83628"/>
        <dbReference type="EC" id="3.5.1.4"/>
    </reaction>
</comment>
<evidence type="ECO:0000256" key="3">
    <source>
        <dbReference type="ARBA" id="ARBA00012922"/>
    </source>
</evidence>
<feature type="domain" description="Amidase" evidence="5">
    <location>
        <begin position="79"/>
        <end position="481"/>
    </location>
</feature>
<dbReference type="EMBL" id="JAWDJX010000036">
    <property type="protein sequence ID" value="KAK3049910.1"/>
    <property type="molecule type" value="Genomic_DNA"/>
</dbReference>
<organism evidence="7 8">
    <name type="scientific">Extremus antarcticus</name>
    <dbReference type="NCBI Taxonomy" id="702011"/>
    <lineage>
        <taxon>Eukaryota</taxon>
        <taxon>Fungi</taxon>
        <taxon>Dikarya</taxon>
        <taxon>Ascomycota</taxon>
        <taxon>Pezizomycotina</taxon>
        <taxon>Dothideomycetes</taxon>
        <taxon>Dothideomycetidae</taxon>
        <taxon>Mycosphaerellales</taxon>
        <taxon>Extremaceae</taxon>
        <taxon>Extremus</taxon>
    </lineage>
</organism>
<dbReference type="SUPFAM" id="SSF48613">
    <property type="entry name" value="Heme oxygenase-like"/>
    <property type="match status" value="1"/>
</dbReference>
<keyword evidence="8" id="KW-1185">Reference proteome</keyword>
<comment type="similarity">
    <text evidence="2">Belongs to the amidase family.</text>
</comment>
<evidence type="ECO:0000259" key="5">
    <source>
        <dbReference type="Pfam" id="PF01425"/>
    </source>
</evidence>
<dbReference type="InterPro" id="IPR036928">
    <property type="entry name" value="AS_sf"/>
</dbReference>
<evidence type="ECO:0000256" key="1">
    <source>
        <dbReference type="ARBA" id="ARBA00001311"/>
    </source>
</evidence>
<gene>
    <name evidence="7" type="ORF">LTR09_008830</name>
</gene>
<sequence length="803" mass="90513">MSSDQPEWKQKAAAKRAAQYASIPEEWRLPEPLPKPKNTYKYLKTSGVLTKEELEITETTNAALLLRKMASGALSAVAVTKAFCKRAALAQQLIRCCTEMFFDEAIRTAESLDEHLKTTGKVVGPLHGLPVSVKDGFDVKGQDSTLGWVSEIGKPAKEDAVLVDVLRRQGAVLYVKTNIPQSLMMSDSYNHIFKQSVNAYHNELISGGSSGGEGALVGARGSIVGIGTDIGGSVRIPASLQGLYGLNPTSRRIPWEKSGSREYIVPSVAGPLCHDLSTLETFMEGMLAGEPWLYEAVTVPLPWRKQLAEPPNRPLRIGYYVDDGYVRVQPPHELAVMRAVEALKKAGHDVFEWSTEEHDYAYELWLKGVLADGGKRCQRLCEAGNQPLIEGLLVGTEKDKLNVEEGEDVARQIRNYQKKYLARWREAKVDALIMPVQPYVGFRPKEWCVSSQYVGYSSQWNLVDYSALSMPVEVDYPEDLPATGNGRSSWKEHKPRNEADRYNWEQYDTKLVKGMPIEYHMSGEVGLFTELNFQQLPTSSFRNVCYWNSSAGLLLEPSYSYRGKQTPTMPSLTSHLIHLDSEALKEATTHPFLEAAATNQLPTEKLKAWLAQDRLYQLAYVNFIGTMVSMVPVPASPERETSLEWRAVDLLIDSLTNIRQEMKLFEDTANAEGWLDEICSVQPSVQTRAYQDLFAGATSQGRPLVVGLTVLWATEECYLRAWRHAWSRMDQGRPAREKDVMQRVFIPNWSSGQFEAFVRRIGGLVNKFGGYYEEESWEWKECERAWQQVLFAEREFWPKMEGS</sequence>
<dbReference type="InterPro" id="IPR023631">
    <property type="entry name" value="Amidase_dom"/>
</dbReference>
<proteinExistence type="inferred from homology"/>
<reference evidence="7" key="1">
    <citation type="submission" date="2023-04" db="EMBL/GenBank/DDBJ databases">
        <title>Black Yeasts Isolated from many extreme environments.</title>
        <authorList>
            <person name="Coleine C."/>
            <person name="Stajich J.E."/>
            <person name="Selbmann L."/>
        </authorList>
    </citation>
    <scope>NUCLEOTIDE SEQUENCE</scope>
    <source>
        <strain evidence="7">CCFEE 5312</strain>
    </source>
</reference>
<dbReference type="InterPro" id="IPR004305">
    <property type="entry name" value="Thiaminase-2/PQQC"/>
</dbReference>